<comment type="similarity">
    <text evidence="2">Belongs to the IWS1 family.</text>
</comment>
<dbReference type="InterPro" id="IPR051037">
    <property type="entry name" value="RNAPII_TF_IWS1"/>
</dbReference>
<dbReference type="RefSeq" id="XP_007603843.1">
    <property type="nucleotide sequence ID" value="XM_007603781.1"/>
</dbReference>
<dbReference type="AlphaFoldDB" id="L2GP38"/>
<accession>L2GP38</accession>
<dbReference type="GO" id="GO:0005634">
    <property type="term" value="C:nucleus"/>
    <property type="evidence" value="ECO:0007669"/>
    <property type="project" value="UniProtKB-SubCell"/>
</dbReference>
<dbReference type="Gene3D" id="1.20.930.10">
    <property type="entry name" value="Conserved domain common to transcription factors TFIIS, elongin A, CRSP70"/>
    <property type="match status" value="1"/>
</dbReference>
<comment type="function">
    <text evidence="1">Transcription factor involved in RNA polymerase II transcription regulation. May function in both SPT15/TBP post-recruitment and recruitment steps of transcription.</text>
</comment>
<evidence type="ECO:0000256" key="1">
    <source>
        <dbReference type="ARBA" id="ARBA00037349"/>
    </source>
</evidence>
<dbReference type="PANTHER" id="PTHR46010">
    <property type="entry name" value="PROTEIN IWS1 HOMOLOG"/>
    <property type="match status" value="1"/>
</dbReference>
<organism evidence="5 6">
    <name type="scientific">Vittaforma corneae (strain ATCC 50505)</name>
    <name type="common">Microsporidian parasite</name>
    <name type="synonym">Nosema corneum</name>
    <dbReference type="NCBI Taxonomy" id="993615"/>
    <lineage>
        <taxon>Eukaryota</taxon>
        <taxon>Fungi</taxon>
        <taxon>Fungi incertae sedis</taxon>
        <taxon>Microsporidia</taxon>
        <taxon>Nosematidae</taxon>
        <taxon>Vittaforma</taxon>
    </lineage>
</organism>
<dbReference type="PROSITE" id="PS51319">
    <property type="entry name" value="TFIIS_N"/>
    <property type="match status" value="1"/>
</dbReference>
<proteinExistence type="inferred from homology"/>
<dbReference type="STRING" id="993615.L2GP38"/>
<dbReference type="Proteomes" id="UP000011082">
    <property type="component" value="Unassembled WGS sequence"/>
</dbReference>
<keyword evidence="6" id="KW-1185">Reference proteome</keyword>
<keyword evidence="3" id="KW-0539">Nucleus</keyword>
<dbReference type="SUPFAM" id="SSF47676">
    <property type="entry name" value="Conserved domain common to transcription factors TFIIS, elongin A, CRSP70"/>
    <property type="match status" value="1"/>
</dbReference>
<reference evidence="6" key="1">
    <citation type="submission" date="2011-05" db="EMBL/GenBank/DDBJ databases">
        <title>The genome sequence of Vittaforma corneae strain ATCC 50505.</title>
        <authorList>
            <consortium name="The Broad Institute Genome Sequencing Platform"/>
            <person name="Cuomo C."/>
            <person name="Didier E."/>
            <person name="Bowers L."/>
            <person name="Young S.K."/>
            <person name="Zeng Q."/>
            <person name="Gargeya S."/>
            <person name="Fitzgerald M."/>
            <person name="Haas B."/>
            <person name="Abouelleil A."/>
            <person name="Alvarado L."/>
            <person name="Arachchi H.M."/>
            <person name="Berlin A."/>
            <person name="Chapman S.B."/>
            <person name="Gearin G."/>
            <person name="Goldberg J."/>
            <person name="Griggs A."/>
            <person name="Gujja S."/>
            <person name="Hansen M."/>
            <person name="Heiman D."/>
            <person name="Howarth C."/>
            <person name="Larimer J."/>
            <person name="Lui A."/>
            <person name="MacDonald P.J.P."/>
            <person name="McCowen C."/>
            <person name="Montmayeur A."/>
            <person name="Murphy C."/>
            <person name="Neiman D."/>
            <person name="Pearson M."/>
            <person name="Priest M."/>
            <person name="Roberts A."/>
            <person name="Saif S."/>
            <person name="Shea T."/>
            <person name="Sisk P."/>
            <person name="Stolte C."/>
            <person name="Sykes S."/>
            <person name="Wortman J."/>
            <person name="Nusbaum C."/>
            <person name="Birren B."/>
        </authorList>
    </citation>
    <scope>NUCLEOTIDE SEQUENCE [LARGE SCALE GENOMIC DNA]</scope>
    <source>
        <strain evidence="6">ATCC 50505</strain>
    </source>
</reference>
<dbReference type="OMA" id="HITPERM"/>
<comment type="subcellular location">
    <subcellularLocation>
        <location evidence="3">Nucleus</location>
    </subcellularLocation>
</comment>
<name>L2GP38_VITCO</name>
<dbReference type="OrthoDB" id="21124at2759"/>
<gene>
    <name evidence="5" type="ORF">VICG_00390</name>
</gene>
<dbReference type="InterPro" id="IPR017923">
    <property type="entry name" value="TFIIS_N"/>
</dbReference>
<protein>
    <recommendedName>
        <fullName evidence="4">TFIIS N-terminal domain-containing protein</fullName>
    </recommendedName>
</protein>
<dbReference type="EMBL" id="JH370131">
    <property type="protein sequence ID" value="ELA42638.1"/>
    <property type="molecule type" value="Genomic_DNA"/>
</dbReference>
<sequence>MEDGKDVNRNRTRRIVMVDSDEENAINNTHEVIQTQNNTQSQAGEAQIQEIQSSNEAQAKLQSYSQNNNDAQKKKKAKIALSLKTEDIEKYCYDVITEMKDFYKKDLDLNSESKPAHYKIDNIEHICSKIIKRGVQEIFVKMGILKELKVWLEPLPDNSLPNQKIKRAIMDLLINLRVSKADLLSSGIGKIVHFYSKNSREALDIRKMSLNVIKKWKSMIIKEEIEQ</sequence>
<dbReference type="InterPro" id="IPR035441">
    <property type="entry name" value="TFIIS/LEDGF_dom_sf"/>
</dbReference>
<dbReference type="VEuPathDB" id="MicrosporidiaDB:VICG_00390"/>
<evidence type="ECO:0000256" key="2">
    <source>
        <dbReference type="ARBA" id="ARBA00037992"/>
    </source>
</evidence>
<dbReference type="GeneID" id="19881108"/>
<dbReference type="GO" id="GO:0016973">
    <property type="term" value="P:poly(A)+ mRNA export from nucleus"/>
    <property type="evidence" value="ECO:0007669"/>
    <property type="project" value="TreeGrafter"/>
</dbReference>
<feature type="domain" description="TFIIS N-terminal" evidence="4">
    <location>
        <begin position="146"/>
        <end position="223"/>
    </location>
</feature>
<dbReference type="InParanoid" id="L2GP38"/>
<evidence type="ECO:0000259" key="4">
    <source>
        <dbReference type="PROSITE" id="PS51319"/>
    </source>
</evidence>
<dbReference type="Pfam" id="PF08711">
    <property type="entry name" value="Med26"/>
    <property type="match status" value="1"/>
</dbReference>
<dbReference type="PANTHER" id="PTHR46010:SF1">
    <property type="entry name" value="PROTEIN IWS1 HOMOLOG"/>
    <property type="match status" value="1"/>
</dbReference>
<dbReference type="HOGENOM" id="CLU_106415_1_0_1"/>
<evidence type="ECO:0000313" key="6">
    <source>
        <dbReference type="Proteomes" id="UP000011082"/>
    </source>
</evidence>
<evidence type="ECO:0000313" key="5">
    <source>
        <dbReference type="EMBL" id="ELA42638.1"/>
    </source>
</evidence>
<evidence type="ECO:0000256" key="3">
    <source>
        <dbReference type="PROSITE-ProRule" id="PRU00649"/>
    </source>
</evidence>